<dbReference type="EMBL" id="CP115450">
    <property type="protein sequence ID" value="WBP91219.1"/>
    <property type="molecule type" value="Genomic_DNA"/>
</dbReference>
<accession>A0ABY7QFN6</accession>
<name>A0ABY7QFN6_9ACTN</name>
<dbReference type="Proteomes" id="UP001212821">
    <property type="component" value="Chromosome"/>
</dbReference>
<feature type="chain" id="PRO_5046801390" evidence="1">
    <location>
        <begin position="30"/>
        <end position="52"/>
    </location>
</feature>
<sequence>MIRTRIARAAAVVTLAPAGTALVSSPAFAAAPAAPALGRAATVTPDSLGWGG</sequence>
<gene>
    <name evidence="2" type="ORF">O1G21_38640</name>
</gene>
<feature type="signal peptide" evidence="1">
    <location>
        <begin position="1"/>
        <end position="29"/>
    </location>
</feature>
<organism evidence="2 3">
    <name type="scientific">Kitasatospora cathayae</name>
    <dbReference type="NCBI Taxonomy" id="3004092"/>
    <lineage>
        <taxon>Bacteria</taxon>
        <taxon>Bacillati</taxon>
        <taxon>Actinomycetota</taxon>
        <taxon>Actinomycetes</taxon>
        <taxon>Kitasatosporales</taxon>
        <taxon>Streptomycetaceae</taxon>
        <taxon>Kitasatospora</taxon>
    </lineage>
</organism>
<keyword evidence="3" id="KW-1185">Reference proteome</keyword>
<evidence type="ECO:0000313" key="2">
    <source>
        <dbReference type="EMBL" id="WBP91219.1"/>
    </source>
</evidence>
<proteinExistence type="predicted"/>
<evidence type="ECO:0000313" key="3">
    <source>
        <dbReference type="Proteomes" id="UP001212821"/>
    </source>
</evidence>
<keyword evidence="1" id="KW-0732">Signal</keyword>
<dbReference type="RefSeq" id="WP_270150444.1">
    <property type="nucleotide sequence ID" value="NZ_CP115450.1"/>
</dbReference>
<reference evidence="3" key="1">
    <citation type="submission" date="2022-12" db="EMBL/GenBank/DDBJ databases">
        <authorList>
            <person name="Mo P."/>
        </authorList>
    </citation>
    <scope>NUCLEOTIDE SEQUENCE [LARGE SCALE GENOMIC DNA]</scope>
    <source>
        <strain evidence="3">HUAS 3-15</strain>
    </source>
</reference>
<protein>
    <submittedName>
        <fullName evidence="2">Uncharacterized protein</fullName>
    </submittedName>
</protein>
<evidence type="ECO:0000256" key="1">
    <source>
        <dbReference type="SAM" id="SignalP"/>
    </source>
</evidence>